<organism evidence="2 3">
    <name type="scientific">Saguinus oedipus</name>
    <name type="common">Cotton-top tamarin</name>
    <name type="synonym">Oedipomidas oedipus</name>
    <dbReference type="NCBI Taxonomy" id="9490"/>
    <lineage>
        <taxon>Eukaryota</taxon>
        <taxon>Metazoa</taxon>
        <taxon>Chordata</taxon>
        <taxon>Craniata</taxon>
        <taxon>Vertebrata</taxon>
        <taxon>Euteleostomi</taxon>
        <taxon>Mammalia</taxon>
        <taxon>Eutheria</taxon>
        <taxon>Euarchontoglires</taxon>
        <taxon>Primates</taxon>
        <taxon>Haplorrhini</taxon>
        <taxon>Platyrrhini</taxon>
        <taxon>Cebidae</taxon>
        <taxon>Callitrichinae</taxon>
        <taxon>Saguinus</taxon>
    </lineage>
</organism>
<sequence>MEEPREAREPWQEAAGWTPGRGRFLPGESVSGNKMTFGLSGVGEVAACAEDGGRPGGGGRGCALRENVTEKRGSWRLRLAVLLFQEATWRTEARAEGATSAGAGQGRRGCRGSAVRQRPPQTPLGPSGSLEDPRLLRTDAGDPTLPGISNALAAPSPQDKPRGVRTTWWTLGPLRPPSSGAGAKL</sequence>
<evidence type="ECO:0000313" key="3">
    <source>
        <dbReference type="Proteomes" id="UP001266305"/>
    </source>
</evidence>
<protein>
    <submittedName>
        <fullName evidence="2">Uncharacterized protein</fullName>
    </submittedName>
</protein>
<feature type="region of interest" description="Disordered" evidence="1">
    <location>
        <begin position="95"/>
        <end position="185"/>
    </location>
</feature>
<evidence type="ECO:0000313" key="2">
    <source>
        <dbReference type="EMBL" id="KAK2110501.1"/>
    </source>
</evidence>
<gene>
    <name evidence="2" type="ORF">P7K49_010247</name>
</gene>
<name>A0ABQ9VM88_SAGOE</name>
<accession>A0ABQ9VM88</accession>
<proteinExistence type="predicted"/>
<feature type="compositionally biased region" description="Basic and acidic residues" evidence="1">
    <location>
        <begin position="131"/>
        <end position="140"/>
    </location>
</feature>
<comment type="caution">
    <text evidence="2">The sequence shown here is derived from an EMBL/GenBank/DDBJ whole genome shotgun (WGS) entry which is preliminary data.</text>
</comment>
<reference evidence="2 3" key="1">
    <citation type="submission" date="2023-05" db="EMBL/GenBank/DDBJ databases">
        <title>B98-5 Cell Line De Novo Hybrid Assembly: An Optical Mapping Approach.</title>
        <authorList>
            <person name="Kananen K."/>
            <person name="Auerbach J.A."/>
            <person name="Kautto E."/>
            <person name="Blachly J.S."/>
        </authorList>
    </citation>
    <scope>NUCLEOTIDE SEQUENCE [LARGE SCALE GENOMIC DNA]</scope>
    <source>
        <strain evidence="2">B95-8</strain>
        <tissue evidence="2">Cell line</tissue>
    </source>
</reference>
<feature type="compositionally biased region" description="Basic and acidic residues" evidence="1">
    <location>
        <begin position="1"/>
        <end position="11"/>
    </location>
</feature>
<dbReference type="Proteomes" id="UP001266305">
    <property type="component" value="Unassembled WGS sequence"/>
</dbReference>
<feature type="region of interest" description="Disordered" evidence="1">
    <location>
        <begin position="1"/>
        <end position="23"/>
    </location>
</feature>
<keyword evidence="3" id="KW-1185">Reference proteome</keyword>
<evidence type="ECO:0000256" key="1">
    <source>
        <dbReference type="SAM" id="MobiDB-lite"/>
    </source>
</evidence>
<dbReference type="EMBL" id="JASSZA010000005">
    <property type="protein sequence ID" value="KAK2110501.1"/>
    <property type="molecule type" value="Genomic_DNA"/>
</dbReference>